<keyword evidence="2" id="KW-1185">Reference proteome</keyword>
<dbReference type="Proteomes" id="UP001203687">
    <property type="component" value="Unassembled WGS sequence"/>
</dbReference>
<accession>A0ABT0H8S4</accession>
<reference evidence="1" key="1">
    <citation type="submission" date="2022-04" db="EMBL/GenBank/DDBJ databases">
        <authorList>
            <person name="Ren T."/>
        </authorList>
    </citation>
    <scope>NUCLEOTIDE SEQUENCE</scope>
    <source>
        <strain evidence="1">F63249</strain>
    </source>
</reference>
<evidence type="ECO:0000313" key="2">
    <source>
        <dbReference type="Proteomes" id="UP001203687"/>
    </source>
</evidence>
<gene>
    <name evidence="1" type="ORF">MUY34_09035</name>
</gene>
<protein>
    <submittedName>
        <fullName evidence="1">Uncharacterized protein</fullName>
    </submittedName>
</protein>
<dbReference type="RefSeq" id="WP_204345326.1">
    <property type="nucleotide sequence ID" value="NZ_JACNMJ010000002.1"/>
</dbReference>
<name>A0ABT0H8S4_9FLAO</name>
<comment type="caution">
    <text evidence="1">The sequence shown here is derived from an EMBL/GenBank/DDBJ whole genome shotgun (WGS) entry which is preliminary data.</text>
</comment>
<dbReference type="EMBL" id="JALPQF010000007">
    <property type="protein sequence ID" value="MCK8480764.1"/>
    <property type="molecule type" value="Genomic_DNA"/>
</dbReference>
<evidence type="ECO:0000313" key="1">
    <source>
        <dbReference type="EMBL" id="MCK8480764.1"/>
    </source>
</evidence>
<proteinExistence type="predicted"/>
<sequence length="142" mass="15849">MTIINSNVASQIVKQEQSEAGTLHFFNHIAVVEFNEGVHADLHSGRKMINDLIQYFGNIKPFGLVANRVNSYSIALLETAEVRSIFPNLVAYGIVSHNHAGRMNAEIESQYCASQNISFDNLYEGLDSVYKQVIKKMSISIN</sequence>
<organism evidence="1 2">
    <name type="scientific">Psychroserpens algicola</name>
    <dbReference type="NCBI Taxonomy" id="1719034"/>
    <lineage>
        <taxon>Bacteria</taxon>
        <taxon>Pseudomonadati</taxon>
        <taxon>Bacteroidota</taxon>
        <taxon>Flavobacteriia</taxon>
        <taxon>Flavobacteriales</taxon>
        <taxon>Flavobacteriaceae</taxon>
        <taxon>Psychroserpens</taxon>
    </lineage>
</organism>